<proteinExistence type="predicted"/>
<dbReference type="CDD" id="cd04301">
    <property type="entry name" value="NAT_SF"/>
    <property type="match status" value="1"/>
</dbReference>
<gene>
    <name evidence="4" type="ORF">SAMN02927921_03861</name>
</gene>
<dbReference type="PANTHER" id="PTHR43800">
    <property type="entry name" value="PEPTIDYL-LYSINE N-ACETYLTRANSFERASE YJAB"/>
    <property type="match status" value="1"/>
</dbReference>
<feature type="domain" description="N-acetyltransferase" evidence="3">
    <location>
        <begin position="1"/>
        <end position="148"/>
    </location>
</feature>
<dbReference type="Proteomes" id="UP000182248">
    <property type="component" value="Unassembled WGS sequence"/>
</dbReference>
<dbReference type="GO" id="GO:0016747">
    <property type="term" value="F:acyltransferase activity, transferring groups other than amino-acyl groups"/>
    <property type="evidence" value="ECO:0007669"/>
    <property type="project" value="InterPro"/>
</dbReference>
<name>A0A1K1RPR5_9FLAO</name>
<evidence type="ECO:0000259" key="3">
    <source>
        <dbReference type="PROSITE" id="PS51186"/>
    </source>
</evidence>
<dbReference type="PANTHER" id="PTHR43800:SF1">
    <property type="entry name" value="PEPTIDYL-LYSINE N-ACETYLTRANSFERASE YJAB"/>
    <property type="match status" value="1"/>
</dbReference>
<dbReference type="AlphaFoldDB" id="A0A1K1RPR5"/>
<evidence type="ECO:0000256" key="1">
    <source>
        <dbReference type="ARBA" id="ARBA00022679"/>
    </source>
</evidence>
<dbReference type="RefSeq" id="WP_072319096.1">
    <property type="nucleotide sequence ID" value="NZ_FPJE01000031.1"/>
</dbReference>
<sequence length="165" mass="18721">MNIEKACRTDARKITDVAIRSKNYWNYGAEQIAAWKEELTVTAGYIDDNQVFKLMVDDHMVGFYAFRSGNGKMVKLDFLFVEPEYIGRGYGKVLMADLLQRVKETDGEKITVDVDPNAEMFYEKVGFKVVGQLKSSIKNRFLPIMEMEIKPAPGEASCTAQDGDR</sequence>
<evidence type="ECO:0000313" key="5">
    <source>
        <dbReference type="Proteomes" id="UP000182248"/>
    </source>
</evidence>
<dbReference type="SUPFAM" id="SSF55729">
    <property type="entry name" value="Acyl-CoA N-acyltransferases (Nat)"/>
    <property type="match status" value="1"/>
</dbReference>
<evidence type="ECO:0000256" key="2">
    <source>
        <dbReference type="ARBA" id="ARBA00023315"/>
    </source>
</evidence>
<dbReference type="InterPro" id="IPR000182">
    <property type="entry name" value="GNAT_dom"/>
</dbReference>
<dbReference type="OrthoDB" id="9789605at2"/>
<dbReference type="InterPro" id="IPR016181">
    <property type="entry name" value="Acyl_CoA_acyltransferase"/>
</dbReference>
<dbReference type="EMBL" id="FPJE01000031">
    <property type="protein sequence ID" value="SFW74152.1"/>
    <property type="molecule type" value="Genomic_DNA"/>
</dbReference>
<dbReference type="Pfam" id="PF13673">
    <property type="entry name" value="Acetyltransf_10"/>
    <property type="match status" value="1"/>
</dbReference>
<keyword evidence="1 4" id="KW-0808">Transferase</keyword>
<dbReference type="PROSITE" id="PS51186">
    <property type="entry name" value="GNAT"/>
    <property type="match status" value="1"/>
</dbReference>
<keyword evidence="2" id="KW-0012">Acyltransferase</keyword>
<dbReference type="Gene3D" id="3.40.630.30">
    <property type="match status" value="1"/>
</dbReference>
<dbReference type="STRING" id="1150368.SAMN02927921_03861"/>
<reference evidence="4 5" key="1">
    <citation type="submission" date="2016-11" db="EMBL/GenBank/DDBJ databases">
        <authorList>
            <person name="Jaros S."/>
            <person name="Januszkiewicz K."/>
            <person name="Wedrychowicz H."/>
        </authorList>
    </citation>
    <scope>NUCLEOTIDE SEQUENCE [LARGE SCALE GENOMIC DNA]</scope>
    <source>
        <strain evidence="4 5">CGMCC 1.12145</strain>
    </source>
</reference>
<evidence type="ECO:0000313" key="4">
    <source>
        <dbReference type="EMBL" id="SFW74152.1"/>
    </source>
</evidence>
<keyword evidence="5" id="KW-1185">Reference proteome</keyword>
<protein>
    <submittedName>
        <fullName evidence="4">Acetyltransferase (GNAT) domain-containing protein</fullName>
    </submittedName>
</protein>
<organism evidence="4 5">
    <name type="scientific">Sinomicrobium oceani</name>
    <dbReference type="NCBI Taxonomy" id="1150368"/>
    <lineage>
        <taxon>Bacteria</taxon>
        <taxon>Pseudomonadati</taxon>
        <taxon>Bacteroidota</taxon>
        <taxon>Flavobacteriia</taxon>
        <taxon>Flavobacteriales</taxon>
        <taxon>Flavobacteriaceae</taxon>
        <taxon>Sinomicrobium</taxon>
    </lineage>
</organism>
<accession>A0A1K1RPR5</accession>